<comment type="caution">
    <text evidence="1">The sequence shown here is derived from an EMBL/GenBank/DDBJ whole genome shotgun (WGS) entry which is preliminary data.</text>
</comment>
<dbReference type="AlphaFoldDB" id="A0A1G2M1Z8"/>
<sequence length="208" mass="21898">MKKISLEVLRASLFSFLVLTFSLGIGYLFAWTGPTQSPPDGNVTAPINVGNSKQVKGGDICTKTPNGTGPERCLSTQGTLKVVQVTRNDVGTLIYFLGLGYLGESPVSAVNTVGAGLNAHSRPCTNPKSNGGAPTYTDDISNTVCQDTDFADMDGLACNSANGWYITGCFLATDKVDAPRVWPYPNGCVTQGFDNGVGDLTIMCAKQN</sequence>
<reference evidence="1 2" key="1">
    <citation type="journal article" date="2016" name="Nat. Commun.">
        <title>Thousands of microbial genomes shed light on interconnected biogeochemical processes in an aquifer system.</title>
        <authorList>
            <person name="Anantharaman K."/>
            <person name="Brown C.T."/>
            <person name="Hug L.A."/>
            <person name="Sharon I."/>
            <person name="Castelle C.J."/>
            <person name="Probst A.J."/>
            <person name="Thomas B.C."/>
            <person name="Singh A."/>
            <person name="Wilkins M.J."/>
            <person name="Karaoz U."/>
            <person name="Brodie E.L."/>
            <person name="Williams K.H."/>
            <person name="Hubbard S.S."/>
            <person name="Banfield J.F."/>
        </authorList>
    </citation>
    <scope>NUCLEOTIDE SEQUENCE [LARGE SCALE GENOMIC DNA]</scope>
</reference>
<protein>
    <submittedName>
        <fullName evidence="1">Uncharacterized protein</fullName>
    </submittedName>
</protein>
<dbReference type="EMBL" id="MHRF01000010">
    <property type="protein sequence ID" value="OHA17916.1"/>
    <property type="molecule type" value="Genomic_DNA"/>
</dbReference>
<organism evidence="1 2">
    <name type="scientific">Candidatus Taylorbacteria bacterium RIFCSPHIGHO2_01_FULL_46_22b</name>
    <dbReference type="NCBI Taxonomy" id="1802301"/>
    <lineage>
        <taxon>Bacteria</taxon>
        <taxon>Candidatus Tayloriibacteriota</taxon>
    </lineage>
</organism>
<name>A0A1G2M1Z8_9BACT</name>
<accession>A0A1G2M1Z8</accession>
<dbReference type="Proteomes" id="UP000178873">
    <property type="component" value="Unassembled WGS sequence"/>
</dbReference>
<evidence type="ECO:0000313" key="2">
    <source>
        <dbReference type="Proteomes" id="UP000178873"/>
    </source>
</evidence>
<gene>
    <name evidence="1" type="ORF">A2664_00995</name>
</gene>
<proteinExistence type="predicted"/>
<dbReference type="STRING" id="1802301.A2664_00995"/>
<evidence type="ECO:0000313" key="1">
    <source>
        <dbReference type="EMBL" id="OHA17916.1"/>
    </source>
</evidence>